<evidence type="ECO:0000313" key="8">
    <source>
        <dbReference type="Proteomes" id="UP001209083"/>
    </source>
</evidence>
<dbReference type="EMBL" id="CP090958">
    <property type="protein sequence ID" value="WGW13757.1"/>
    <property type="molecule type" value="Genomic_DNA"/>
</dbReference>
<dbReference type="PANTHER" id="PTHR30482">
    <property type="entry name" value="HIGH-AFFINITY BRANCHED-CHAIN AMINO ACID TRANSPORT SYSTEM PERMEASE"/>
    <property type="match status" value="1"/>
</dbReference>
<dbReference type="PANTHER" id="PTHR30482:SF10">
    <property type="entry name" value="HIGH-AFFINITY BRANCHED-CHAIN AMINO ACID TRANSPORT PROTEIN BRAE"/>
    <property type="match status" value="1"/>
</dbReference>
<feature type="transmembrane region" description="Helical" evidence="6">
    <location>
        <begin position="296"/>
        <end position="313"/>
    </location>
</feature>
<dbReference type="RefSeq" id="WP_349640580.1">
    <property type="nucleotide sequence ID" value="NZ_CP090958.1"/>
</dbReference>
<evidence type="ECO:0000313" key="7">
    <source>
        <dbReference type="EMBL" id="WGW13757.1"/>
    </source>
</evidence>
<keyword evidence="3 6" id="KW-0812">Transmembrane</keyword>
<comment type="subcellular location">
    <subcellularLocation>
        <location evidence="1">Cell membrane</location>
        <topology evidence="1">Multi-pass membrane protein</topology>
    </subcellularLocation>
</comment>
<feature type="transmembrane region" description="Helical" evidence="6">
    <location>
        <begin position="69"/>
        <end position="87"/>
    </location>
</feature>
<feature type="transmembrane region" description="Helical" evidence="6">
    <location>
        <begin position="234"/>
        <end position="252"/>
    </location>
</feature>
<gene>
    <name evidence="7" type="ORF">LWF01_08415</name>
</gene>
<feature type="transmembrane region" description="Helical" evidence="6">
    <location>
        <begin position="209"/>
        <end position="228"/>
    </location>
</feature>
<keyword evidence="2" id="KW-1003">Cell membrane</keyword>
<evidence type="ECO:0000256" key="5">
    <source>
        <dbReference type="ARBA" id="ARBA00023136"/>
    </source>
</evidence>
<reference evidence="7 8" key="1">
    <citation type="submission" date="2023-05" db="EMBL/GenBank/DDBJ databases">
        <title>Lithophilousrod everest ZFBP1038 complete genpme.</title>
        <authorList>
            <person name="Tian M."/>
        </authorList>
    </citation>
    <scope>NUCLEOTIDE SEQUENCE [LARGE SCALE GENOMIC DNA]</scope>
    <source>
        <strain evidence="7 8">ZFBP1038</strain>
    </source>
</reference>
<proteinExistence type="predicted"/>
<evidence type="ECO:0000256" key="2">
    <source>
        <dbReference type="ARBA" id="ARBA00022475"/>
    </source>
</evidence>
<keyword evidence="4 6" id="KW-1133">Transmembrane helix</keyword>
<organism evidence="7 8">
    <name type="scientific">Saxibacter everestensis</name>
    <dbReference type="NCBI Taxonomy" id="2909229"/>
    <lineage>
        <taxon>Bacteria</taxon>
        <taxon>Bacillati</taxon>
        <taxon>Actinomycetota</taxon>
        <taxon>Actinomycetes</taxon>
        <taxon>Micrococcales</taxon>
        <taxon>Brevibacteriaceae</taxon>
        <taxon>Saxibacter</taxon>
    </lineage>
</organism>
<evidence type="ECO:0000256" key="4">
    <source>
        <dbReference type="ARBA" id="ARBA00022989"/>
    </source>
</evidence>
<dbReference type="Pfam" id="PF02653">
    <property type="entry name" value="BPD_transp_2"/>
    <property type="match status" value="1"/>
</dbReference>
<sequence>MDFLSVIANSVRGAFGPEASIYALAAIGLNIHFGYTGLLNFGQVAFMLVGAYGVAISVTTFGWSLWAGIGVGILCAVILALILGIPTLRLRGDYLAIATIAAGEVLRYFYRSSYAEPTTGGVFGLRQFADTFFELNPYEPGRYGFGPVVFDSRSLWVMTVGWALVALAAGMTYVLIHSPWGRVLRSVREDELAARSLGKNVYAIKMQSLVLGGILGALAGALLAINVQSVSPDSYNPVVTFYLYAIVILGGASRVLGPVLGSIIFWFLVTFLDAFLRQATSSGLIPASLLSGSDVGAVRFAFVGLILILLMMFRPAGILGNQKELRLDVR</sequence>
<evidence type="ECO:0000256" key="3">
    <source>
        <dbReference type="ARBA" id="ARBA00022692"/>
    </source>
</evidence>
<evidence type="ECO:0000256" key="6">
    <source>
        <dbReference type="SAM" id="Phobius"/>
    </source>
</evidence>
<name>A0ABY8QXL1_9MICO</name>
<dbReference type="CDD" id="cd06581">
    <property type="entry name" value="TM_PBP1_LivM_like"/>
    <property type="match status" value="1"/>
</dbReference>
<feature type="transmembrane region" description="Helical" evidence="6">
    <location>
        <begin position="20"/>
        <end position="38"/>
    </location>
</feature>
<feature type="transmembrane region" description="Helical" evidence="6">
    <location>
        <begin position="155"/>
        <end position="176"/>
    </location>
</feature>
<keyword evidence="8" id="KW-1185">Reference proteome</keyword>
<dbReference type="InterPro" id="IPR001851">
    <property type="entry name" value="ABC_transp_permease"/>
</dbReference>
<dbReference type="Proteomes" id="UP001209083">
    <property type="component" value="Chromosome"/>
</dbReference>
<dbReference type="InterPro" id="IPR043428">
    <property type="entry name" value="LivM-like"/>
</dbReference>
<protein>
    <submittedName>
        <fullName evidence="7">Branched-chain amino acid ABC transporter permease</fullName>
    </submittedName>
</protein>
<evidence type="ECO:0000256" key="1">
    <source>
        <dbReference type="ARBA" id="ARBA00004651"/>
    </source>
</evidence>
<keyword evidence="5 6" id="KW-0472">Membrane</keyword>
<feature type="transmembrane region" description="Helical" evidence="6">
    <location>
        <begin position="259"/>
        <end position="276"/>
    </location>
</feature>
<accession>A0ABY8QXL1</accession>